<evidence type="ECO:0000256" key="3">
    <source>
        <dbReference type="SAM" id="Phobius"/>
    </source>
</evidence>
<evidence type="ECO:0000256" key="1">
    <source>
        <dbReference type="ARBA" id="ARBA00006432"/>
    </source>
</evidence>
<comment type="similarity">
    <text evidence="1">Belongs to the ATP-dependent AMP-binding enzyme family.</text>
</comment>
<evidence type="ECO:0000259" key="5">
    <source>
        <dbReference type="Pfam" id="PF13193"/>
    </source>
</evidence>
<sequence length="585" mass="61751">MVRVCIVAGNGKTKSRIKERAMRTELDGRMDAAVAALTGAGGPLALGSITRHGLDLPVIAAAPPSLPAYFAHFCAQHGAATFLVSGEERLSFTETHDAAVLVANGLAARGVRKGDRVGIAMRNSPAWIVTYMGVLIAGGVATLLNGWWQADELGQATRDVACALIVADLPRAKRLEGVADLAAPVLVVDDHLPLGQALGPLMAPEEGDAVPLPAVGPDDHATILFTSGSTGRCKGALSDHRAVVQGTFNFLTQAMTMLSIATADGNPPQGQPATLLSLPLFHVTAEVPVMLQSFAMGRKLVLMPKWDAQEAMRLIAAERVTYFVGVPLMGLEMLNHPSRSQYDLSCLVDLAAGGAPRPVEHVRRIAAEMGGTAPLIGYGLTETNATGSGNWRSNYLAKPDSAGRASPPLVELRIVDDDGRPVAQGARGEVAIRSVANFREYWGQPEATAAAFTADGFFRTGDIGLLDADGYLFIVDRKKDIIIRGGENISCQEVEAALYAHAGVAEAAVFGLEDARMGEVPGAVVHLHDGADVDAAGLEAFLGEHLAAFKVPRRIWIVDEALPRLGTEKIDKVTLKARYRALVAA</sequence>
<dbReference type="PANTHER" id="PTHR43201">
    <property type="entry name" value="ACYL-COA SYNTHETASE"/>
    <property type="match status" value="1"/>
</dbReference>
<dbReference type="InterPro" id="IPR025110">
    <property type="entry name" value="AMP-bd_C"/>
</dbReference>
<dbReference type="InterPro" id="IPR000873">
    <property type="entry name" value="AMP-dep_synth/lig_dom"/>
</dbReference>
<accession>A0A1G7GIB6</accession>
<keyword evidence="7" id="KW-1185">Reference proteome</keyword>
<feature type="domain" description="AMP-dependent synthetase/ligase" evidence="4">
    <location>
        <begin position="70"/>
        <end position="442"/>
    </location>
</feature>
<evidence type="ECO:0000259" key="4">
    <source>
        <dbReference type="Pfam" id="PF00501"/>
    </source>
</evidence>
<proteinExistence type="inferred from homology"/>
<keyword evidence="3" id="KW-0812">Transmembrane</keyword>
<name>A0A1G7GIB6_9SPHN</name>
<feature type="transmembrane region" description="Helical" evidence="3">
    <location>
        <begin position="126"/>
        <end position="148"/>
    </location>
</feature>
<dbReference type="SUPFAM" id="SSF56801">
    <property type="entry name" value="Acetyl-CoA synthetase-like"/>
    <property type="match status" value="1"/>
</dbReference>
<dbReference type="GO" id="GO:0031956">
    <property type="term" value="F:medium-chain fatty acid-CoA ligase activity"/>
    <property type="evidence" value="ECO:0007669"/>
    <property type="project" value="TreeGrafter"/>
</dbReference>
<feature type="domain" description="AMP-binding enzyme C-terminal" evidence="5">
    <location>
        <begin position="493"/>
        <end position="569"/>
    </location>
</feature>
<dbReference type="EMBL" id="FNBI01000001">
    <property type="protein sequence ID" value="SDE87877.1"/>
    <property type="molecule type" value="Genomic_DNA"/>
</dbReference>
<organism evidence="6 7">
    <name type="scientific">Sphingomonas carotinifaciens</name>
    <dbReference type="NCBI Taxonomy" id="1166323"/>
    <lineage>
        <taxon>Bacteria</taxon>
        <taxon>Pseudomonadati</taxon>
        <taxon>Pseudomonadota</taxon>
        <taxon>Alphaproteobacteria</taxon>
        <taxon>Sphingomonadales</taxon>
        <taxon>Sphingomonadaceae</taxon>
        <taxon>Sphingomonas</taxon>
    </lineage>
</organism>
<keyword evidence="3" id="KW-0472">Membrane</keyword>
<evidence type="ECO:0000256" key="2">
    <source>
        <dbReference type="ARBA" id="ARBA00022598"/>
    </source>
</evidence>
<dbReference type="Pfam" id="PF13193">
    <property type="entry name" value="AMP-binding_C"/>
    <property type="match status" value="1"/>
</dbReference>
<dbReference type="Gene3D" id="3.40.50.12780">
    <property type="entry name" value="N-terminal domain of ligase-like"/>
    <property type="match status" value="1"/>
</dbReference>
<reference evidence="6 7" key="1">
    <citation type="submission" date="2016-10" db="EMBL/GenBank/DDBJ databases">
        <authorList>
            <person name="Varghese N."/>
            <person name="Submissions S."/>
        </authorList>
    </citation>
    <scope>NUCLEOTIDE SEQUENCE [LARGE SCALE GENOMIC DNA]</scope>
    <source>
        <strain evidence="6 7">S7-754</strain>
    </source>
</reference>
<dbReference type="InterPro" id="IPR042099">
    <property type="entry name" value="ANL_N_sf"/>
</dbReference>
<keyword evidence="2 6" id="KW-0436">Ligase</keyword>
<dbReference type="GO" id="GO:0006631">
    <property type="term" value="P:fatty acid metabolic process"/>
    <property type="evidence" value="ECO:0007669"/>
    <property type="project" value="TreeGrafter"/>
</dbReference>
<evidence type="ECO:0000313" key="7">
    <source>
        <dbReference type="Proteomes" id="UP000323502"/>
    </source>
</evidence>
<dbReference type="AlphaFoldDB" id="A0A1G7GIB6"/>
<dbReference type="Gene3D" id="3.30.300.30">
    <property type="match status" value="1"/>
</dbReference>
<dbReference type="Proteomes" id="UP000323502">
    <property type="component" value="Unassembled WGS sequence"/>
</dbReference>
<keyword evidence="3" id="KW-1133">Transmembrane helix</keyword>
<dbReference type="Pfam" id="PF00501">
    <property type="entry name" value="AMP-binding"/>
    <property type="match status" value="1"/>
</dbReference>
<dbReference type="InterPro" id="IPR045851">
    <property type="entry name" value="AMP-bd_C_sf"/>
</dbReference>
<dbReference type="PANTHER" id="PTHR43201:SF5">
    <property type="entry name" value="MEDIUM-CHAIN ACYL-COA LIGASE ACSF2, MITOCHONDRIAL"/>
    <property type="match status" value="1"/>
</dbReference>
<evidence type="ECO:0000313" key="6">
    <source>
        <dbReference type="EMBL" id="SDE87877.1"/>
    </source>
</evidence>
<gene>
    <name evidence="6" type="ORF">SAMN05216557_101897</name>
</gene>
<protein>
    <submittedName>
        <fullName evidence="6">Acyl-CoA synthetase (AMP-forming)/AMP-acid ligase II</fullName>
    </submittedName>
</protein>